<evidence type="ECO:0000259" key="2">
    <source>
        <dbReference type="Pfam" id="PF00534"/>
    </source>
</evidence>
<reference evidence="5" key="1">
    <citation type="journal article" date="2019" name="Int. J. Syst. Evol. Microbiol.">
        <title>The Global Catalogue of Microorganisms (GCM) 10K type strain sequencing project: providing services to taxonomists for standard genome sequencing and annotation.</title>
        <authorList>
            <consortium name="The Broad Institute Genomics Platform"/>
            <consortium name="The Broad Institute Genome Sequencing Center for Infectious Disease"/>
            <person name="Wu L."/>
            <person name="Ma J."/>
        </authorList>
    </citation>
    <scope>NUCLEOTIDE SEQUENCE [LARGE SCALE GENOMIC DNA]</scope>
    <source>
        <strain evidence="5">KCTC 42143</strain>
    </source>
</reference>
<dbReference type="InterPro" id="IPR001296">
    <property type="entry name" value="Glyco_trans_1"/>
</dbReference>
<protein>
    <submittedName>
        <fullName evidence="4">Glycosyltransferase</fullName>
        <ecNumber evidence="4">2.4.-.-</ecNumber>
    </submittedName>
</protein>
<dbReference type="EMBL" id="JBHUFF010000002">
    <property type="protein sequence ID" value="MFD1798264.1"/>
    <property type="molecule type" value="Genomic_DNA"/>
</dbReference>
<name>A0ABW4NJ59_9LACT</name>
<proteinExistence type="predicted"/>
<evidence type="ECO:0000256" key="1">
    <source>
        <dbReference type="ARBA" id="ARBA00022679"/>
    </source>
</evidence>
<feature type="domain" description="Glycosyltransferase subfamily 4-like N-terminal" evidence="3">
    <location>
        <begin position="17"/>
        <end position="216"/>
    </location>
</feature>
<feature type="domain" description="Glycosyl transferase family 1" evidence="2">
    <location>
        <begin position="225"/>
        <end position="363"/>
    </location>
</feature>
<dbReference type="Pfam" id="PF13439">
    <property type="entry name" value="Glyco_transf_4"/>
    <property type="match status" value="1"/>
</dbReference>
<dbReference type="EC" id="2.4.-.-" evidence="4"/>
<sequence length="404" mass="46407">MKVLQINSVCGYGSTGRIATDLYNILEKNGHECCIAYGRGSAPKGYNTIKIGNKFDFYSHVLKTRLFDLHGFGSKRATRKLIEQIKEYKPDIIHLHNLHGYYLNIEVLFNYLATIDIPIIWLLHDAWSMSGHSAHFDLDSDDNIPKNNTKKFQKFEYPKSYVFDNSKKNFLKKKKLFTQVKDLTIIVPSNWLAEIVKKSFLSLYDVKVIHNGIDLSKFKITPSNFKKDNGLANEKIILGVASVWNDKKGLNYFNKLAQNLDDKFKIVLVGINKKQMKKLDKNILAISRTENIKKLAEIYTSADVFVNPTIEDNFPTTILESLACGTPVITFDTGGSAESLDENVGTIIEKENFNKLIKAIENFDYEYDYLNSCLKRAQVFDRDKVYDKYNSYYNQLILKSKFIS</sequence>
<dbReference type="InterPro" id="IPR028098">
    <property type="entry name" value="Glyco_trans_4-like_N"/>
</dbReference>
<keyword evidence="5" id="KW-1185">Reference proteome</keyword>
<dbReference type="Gene3D" id="3.40.50.2000">
    <property type="entry name" value="Glycogen Phosphorylase B"/>
    <property type="match status" value="2"/>
</dbReference>
<gene>
    <name evidence="4" type="ORF">ACFSBK_00090</name>
</gene>
<evidence type="ECO:0000259" key="3">
    <source>
        <dbReference type="Pfam" id="PF13439"/>
    </source>
</evidence>
<evidence type="ECO:0000313" key="5">
    <source>
        <dbReference type="Proteomes" id="UP001597285"/>
    </source>
</evidence>
<dbReference type="RefSeq" id="WP_058918850.1">
    <property type="nucleotide sequence ID" value="NZ_JBHSQC010000011.1"/>
</dbReference>
<organism evidence="4 5">
    <name type="scientific">Carnobacterium antarcticum</name>
    <dbReference type="NCBI Taxonomy" id="2126436"/>
    <lineage>
        <taxon>Bacteria</taxon>
        <taxon>Bacillati</taxon>
        <taxon>Bacillota</taxon>
        <taxon>Bacilli</taxon>
        <taxon>Lactobacillales</taxon>
        <taxon>Carnobacteriaceae</taxon>
        <taxon>Carnobacterium</taxon>
    </lineage>
</organism>
<comment type="caution">
    <text evidence="4">The sequence shown here is derived from an EMBL/GenBank/DDBJ whole genome shotgun (WGS) entry which is preliminary data.</text>
</comment>
<dbReference type="SUPFAM" id="SSF53756">
    <property type="entry name" value="UDP-Glycosyltransferase/glycogen phosphorylase"/>
    <property type="match status" value="1"/>
</dbReference>
<evidence type="ECO:0000313" key="4">
    <source>
        <dbReference type="EMBL" id="MFD1798264.1"/>
    </source>
</evidence>
<dbReference type="PANTHER" id="PTHR46401:SF2">
    <property type="entry name" value="GLYCOSYLTRANSFERASE WBBK-RELATED"/>
    <property type="match status" value="1"/>
</dbReference>
<keyword evidence="4" id="KW-0328">Glycosyltransferase</keyword>
<dbReference type="GO" id="GO:0016757">
    <property type="term" value="F:glycosyltransferase activity"/>
    <property type="evidence" value="ECO:0007669"/>
    <property type="project" value="UniProtKB-KW"/>
</dbReference>
<dbReference type="Pfam" id="PF00534">
    <property type="entry name" value="Glycos_transf_1"/>
    <property type="match status" value="1"/>
</dbReference>
<accession>A0ABW4NJ59</accession>
<dbReference type="Proteomes" id="UP001597285">
    <property type="component" value="Unassembled WGS sequence"/>
</dbReference>
<dbReference type="PANTHER" id="PTHR46401">
    <property type="entry name" value="GLYCOSYLTRANSFERASE WBBK-RELATED"/>
    <property type="match status" value="1"/>
</dbReference>
<keyword evidence="1 4" id="KW-0808">Transferase</keyword>